<evidence type="ECO:0000256" key="1">
    <source>
        <dbReference type="SAM" id="MobiDB-lite"/>
    </source>
</evidence>
<dbReference type="EMBL" id="WSZM01000138">
    <property type="protein sequence ID" value="KAF4040645.1"/>
    <property type="molecule type" value="Genomic_DNA"/>
</dbReference>
<protein>
    <submittedName>
        <fullName evidence="2">Uncharacterized protein</fullName>
    </submittedName>
</protein>
<dbReference type="AlphaFoldDB" id="A0A833TBL2"/>
<organism evidence="2 3">
    <name type="scientific">Phytophthora infestans</name>
    <name type="common">Potato late blight agent</name>
    <name type="synonym">Botrytis infestans</name>
    <dbReference type="NCBI Taxonomy" id="4787"/>
    <lineage>
        <taxon>Eukaryota</taxon>
        <taxon>Sar</taxon>
        <taxon>Stramenopiles</taxon>
        <taxon>Oomycota</taxon>
        <taxon>Peronosporomycetes</taxon>
        <taxon>Peronosporales</taxon>
        <taxon>Peronosporaceae</taxon>
        <taxon>Phytophthora</taxon>
    </lineage>
</organism>
<feature type="region of interest" description="Disordered" evidence="1">
    <location>
        <begin position="1"/>
        <end position="82"/>
    </location>
</feature>
<gene>
    <name evidence="2" type="ORF">GN244_ATG07158</name>
</gene>
<feature type="compositionally biased region" description="Low complexity" evidence="1">
    <location>
        <begin position="20"/>
        <end position="34"/>
    </location>
</feature>
<name>A0A833TBL2_PHYIN</name>
<evidence type="ECO:0000313" key="2">
    <source>
        <dbReference type="EMBL" id="KAF4040645.1"/>
    </source>
</evidence>
<comment type="caution">
    <text evidence="2">The sequence shown here is derived from an EMBL/GenBank/DDBJ whole genome shotgun (WGS) entry which is preliminary data.</text>
</comment>
<accession>A0A833TBL2</accession>
<keyword evidence="3" id="KW-1185">Reference proteome</keyword>
<proteinExistence type="predicted"/>
<dbReference type="Proteomes" id="UP000602510">
    <property type="component" value="Unassembled WGS sequence"/>
</dbReference>
<sequence>MTTVAALEENVNETAPTQIAGATLSAPPTASTTLCKRRQECEDDNDDSDDARADDGSVKSFAEVSVEVDKSEDSDNEASSDSSLHAFFRKRVPKNTSRLVWKDINCQDENQEVYIYQDDLDILLPDGLVTASILDYFIYRSMPRQYRLIYP</sequence>
<reference evidence="2" key="1">
    <citation type="submission" date="2020-04" db="EMBL/GenBank/DDBJ databases">
        <title>Hybrid Assembly of Korean Phytophthora infestans isolates.</title>
        <authorList>
            <person name="Prokchorchik M."/>
            <person name="Lee Y."/>
            <person name="Seo J."/>
            <person name="Cho J.-H."/>
            <person name="Park Y.-E."/>
            <person name="Jang D.-C."/>
            <person name="Im J.-S."/>
            <person name="Choi J.-G."/>
            <person name="Park H.-J."/>
            <person name="Lee G.-B."/>
            <person name="Lee Y.-G."/>
            <person name="Hong S.-Y."/>
            <person name="Cho K."/>
            <person name="Sohn K.H."/>
        </authorList>
    </citation>
    <scope>NUCLEOTIDE SEQUENCE</scope>
    <source>
        <strain evidence="2">KR_1_A1</strain>
    </source>
</reference>
<evidence type="ECO:0000313" key="3">
    <source>
        <dbReference type="Proteomes" id="UP000602510"/>
    </source>
</evidence>